<dbReference type="EMBL" id="JAGSIE010000002">
    <property type="protein sequence ID" value="MBR7552550.1"/>
    <property type="molecule type" value="Genomic_DNA"/>
</dbReference>
<feature type="transmembrane region" description="Helical" evidence="1">
    <location>
        <begin position="166"/>
        <end position="192"/>
    </location>
</feature>
<dbReference type="AlphaFoldDB" id="A0A941HSC6"/>
<evidence type="ECO:0000256" key="1">
    <source>
        <dbReference type="SAM" id="Phobius"/>
    </source>
</evidence>
<feature type="transmembrane region" description="Helical" evidence="1">
    <location>
        <begin position="72"/>
        <end position="91"/>
    </location>
</feature>
<feature type="transmembrane region" description="Helical" evidence="1">
    <location>
        <begin position="127"/>
        <end position="145"/>
    </location>
</feature>
<accession>A0A941HSC6</accession>
<reference evidence="2 3" key="1">
    <citation type="submission" date="2021-04" db="EMBL/GenBank/DDBJ databases">
        <title>Allobacillus sp. nov. SKP8-2 isolated from shrimp paste.</title>
        <authorList>
            <person name="Tanasupawat S."/>
            <person name="Yiamsombat S."/>
            <person name="Kanchanasin P."/>
            <person name="Kuncharoen N."/>
        </authorList>
    </citation>
    <scope>NUCLEOTIDE SEQUENCE [LARGE SCALE GENOMIC DNA]</scope>
    <source>
        <strain evidence="2 3">SKP8-2</strain>
    </source>
</reference>
<feature type="transmembrane region" description="Helical" evidence="1">
    <location>
        <begin position="45"/>
        <end position="65"/>
    </location>
</feature>
<keyword evidence="3" id="KW-1185">Reference proteome</keyword>
<proteinExistence type="predicted"/>
<feature type="transmembrane region" description="Helical" evidence="1">
    <location>
        <begin position="215"/>
        <end position="234"/>
    </location>
</feature>
<dbReference type="Proteomes" id="UP000675431">
    <property type="component" value="Unassembled WGS sequence"/>
</dbReference>
<organism evidence="2 3">
    <name type="scientific">Allobacillus saliphilus</name>
    <dbReference type="NCBI Taxonomy" id="2912308"/>
    <lineage>
        <taxon>Bacteria</taxon>
        <taxon>Bacillati</taxon>
        <taxon>Bacillota</taxon>
        <taxon>Bacilli</taxon>
        <taxon>Bacillales</taxon>
        <taxon>Bacillaceae</taxon>
        <taxon>Allobacillus</taxon>
    </lineage>
</organism>
<dbReference type="RefSeq" id="WP_212366982.1">
    <property type="nucleotide sequence ID" value="NZ_JAGSIE010000002.1"/>
</dbReference>
<keyword evidence="1" id="KW-1133">Transmembrane helix</keyword>
<feature type="transmembrane region" description="Helical" evidence="1">
    <location>
        <begin position="444"/>
        <end position="462"/>
    </location>
</feature>
<gene>
    <name evidence="2" type="primary">wzy</name>
    <name evidence="2" type="ORF">KC820_00145</name>
</gene>
<feature type="transmembrane region" description="Helical" evidence="1">
    <location>
        <begin position="468"/>
        <end position="486"/>
    </location>
</feature>
<protein>
    <submittedName>
        <fullName evidence="2">O-antigen polysaccharide polymerase Wzy</fullName>
    </submittedName>
</protein>
<feature type="transmembrane region" description="Helical" evidence="1">
    <location>
        <begin position="374"/>
        <end position="392"/>
    </location>
</feature>
<comment type="caution">
    <text evidence="2">The sequence shown here is derived from an EMBL/GenBank/DDBJ whole genome shotgun (WGS) entry which is preliminary data.</text>
</comment>
<dbReference type="InterPro" id="IPR029468">
    <property type="entry name" value="O-ag_pol_Wzy"/>
</dbReference>
<keyword evidence="1" id="KW-0472">Membrane</keyword>
<feature type="transmembrane region" description="Helical" evidence="1">
    <location>
        <begin position="265"/>
        <end position="283"/>
    </location>
</feature>
<feature type="transmembrane region" description="Helical" evidence="1">
    <location>
        <begin position="241"/>
        <end position="259"/>
    </location>
</feature>
<evidence type="ECO:0000313" key="2">
    <source>
        <dbReference type="EMBL" id="MBR7552550.1"/>
    </source>
</evidence>
<dbReference type="NCBIfam" id="TIGR04370">
    <property type="entry name" value="glyco_rpt_poly"/>
    <property type="match status" value="1"/>
</dbReference>
<keyword evidence="1" id="KW-0812">Transmembrane</keyword>
<name>A0A941HSC6_9BACI</name>
<sequence length="497" mass="57434">MQSQKIKLRTQRLNKEVGFVTFFLSILVYVLYLLTFSLVNANQDYSIWVFLLSWLGIFLFLYICFSWYLITNVVFTPYTIFMLFLFLFNYGQPFLWAFGIHDLAEIGKSSLYNFGAASTSDIMKAQTFTLISTLMFHTGAVFCYKEGNKRKLEKTKRSLNQYENPIILKSIYYTCFIVGIVVFPVTLIYSFLDLQISLTHGYHALYYSEYARTGINLTILETLFFPCLVGLLIGSKYNKKVTFYVYIVFALFIIFSALSGDRGSWVYKVIILVWLRHVCYKPINLKKTIQYGTLSVIALYIVDVLRSLRNTGISIEAVIHSLNLENNPFKSTIFEMGGSMQPLIVLQKYGWDVWPYANTYFTAITGMITNKITYLLDIPFSLIGSWFSDYLGITWGAGFSMFAEALLNFGPIFAPLFMIIMGYIITSFIYVNKRIDYKTSPFKVFFVAATLHSFIPVVRNSFHLLLKNWLYGVIALCIIILIFNALQRKFSKRYIAN</sequence>
<feature type="transmembrane region" description="Helical" evidence="1">
    <location>
        <begin position="20"/>
        <end position="39"/>
    </location>
</feature>
<dbReference type="Pfam" id="PF14296">
    <property type="entry name" value="O-ag_pol_Wzy"/>
    <property type="match status" value="1"/>
</dbReference>
<feature type="transmembrane region" description="Helical" evidence="1">
    <location>
        <begin position="412"/>
        <end position="432"/>
    </location>
</feature>
<evidence type="ECO:0000313" key="3">
    <source>
        <dbReference type="Proteomes" id="UP000675431"/>
    </source>
</evidence>